<proteinExistence type="predicted"/>
<dbReference type="OrthoDB" id="639280at2"/>
<evidence type="ECO:0000313" key="1">
    <source>
        <dbReference type="EMBL" id="RFS21199.1"/>
    </source>
</evidence>
<dbReference type="EMBL" id="QPMM01000009">
    <property type="protein sequence ID" value="RFS21199.1"/>
    <property type="molecule type" value="Genomic_DNA"/>
</dbReference>
<dbReference type="Gene3D" id="2.30.30.40">
    <property type="entry name" value="SH3 Domains"/>
    <property type="match status" value="1"/>
</dbReference>
<sequence length="268" mass="30589">MKLFQLVLLLSSAGIISCQSNNVTKQPQKDTIQSKPQDGHSEFVDPIVKEIENIDNADLPILDSYLPPTKSTDTLFIVLNYKNGAPVKLEYTTFEDGGAAYGTSSFYFLKDGKIVHKYNYDSYDSYQVYMPGKALIWFTRNKDDKQYKITDIPADGMDAYLAAFMKNLNDLIQVFPQIKFNIPQMEHHGDLLLIVFAPLKIYESPDTTSKLLGTLETRDRVGFVGVNNKKVTIEEKTWIWYHVRSRTIEGWVIGHPDFIQELNDENGD</sequence>
<dbReference type="AlphaFoldDB" id="A0A3E1Y803"/>
<evidence type="ECO:0000313" key="2">
    <source>
        <dbReference type="Proteomes" id="UP000260644"/>
    </source>
</evidence>
<gene>
    <name evidence="1" type="ORF">DVR12_17855</name>
</gene>
<dbReference type="PROSITE" id="PS51257">
    <property type="entry name" value="PROKAR_LIPOPROTEIN"/>
    <property type="match status" value="1"/>
</dbReference>
<dbReference type="RefSeq" id="WP_116977147.1">
    <property type="nucleotide sequence ID" value="NZ_QPMM01000009.1"/>
</dbReference>
<reference evidence="1 2" key="1">
    <citation type="submission" date="2018-07" db="EMBL/GenBank/DDBJ databases">
        <title>Chitinophaga K2CV101002-2 sp. nov., isolated from a monsoon evergreen broad-leaved forest soil.</title>
        <authorList>
            <person name="Lv Y."/>
        </authorList>
    </citation>
    <scope>NUCLEOTIDE SEQUENCE [LARGE SCALE GENOMIC DNA]</scope>
    <source>
        <strain evidence="1 2">GDMCC 1.1288</strain>
    </source>
</reference>
<dbReference type="Proteomes" id="UP000260644">
    <property type="component" value="Unassembled WGS sequence"/>
</dbReference>
<keyword evidence="2" id="KW-1185">Reference proteome</keyword>
<organism evidence="1 2">
    <name type="scientific">Chitinophaga silvatica</name>
    <dbReference type="NCBI Taxonomy" id="2282649"/>
    <lineage>
        <taxon>Bacteria</taxon>
        <taxon>Pseudomonadati</taxon>
        <taxon>Bacteroidota</taxon>
        <taxon>Chitinophagia</taxon>
        <taxon>Chitinophagales</taxon>
        <taxon>Chitinophagaceae</taxon>
        <taxon>Chitinophaga</taxon>
    </lineage>
</organism>
<comment type="caution">
    <text evidence="1">The sequence shown here is derived from an EMBL/GenBank/DDBJ whole genome shotgun (WGS) entry which is preliminary data.</text>
</comment>
<name>A0A3E1Y803_9BACT</name>
<accession>A0A3E1Y803</accession>
<protein>
    <submittedName>
        <fullName evidence="1">SH3 domain-containing protein</fullName>
    </submittedName>
</protein>